<name>A0A317ZG25_9BACT</name>
<organism evidence="1 2">
    <name type="scientific">Coraliomargarita sinensis</name>
    <dbReference type="NCBI Taxonomy" id="2174842"/>
    <lineage>
        <taxon>Bacteria</taxon>
        <taxon>Pseudomonadati</taxon>
        <taxon>Verrucomicrobiota</taxon>
        <taxon>Opitutia</taxon>
        <taxon>Puniceicoccales</taxon>
        <taxon>Coraliomargaritaceae</taxon>
        <taxon>Coraliomargarita</taxon>
    </lineage>
</organism>
<gene>
    <name evidence="1" type="ORF">DDZ13_12800</name>
</gene>
<evidence type="ECO:0008006" key="3">
    <source>
        <dbReference type="Google" id="ProtNLM"/>
    </source>
</evidence>
<evidence type="ECO:0000313" key="1">
    <source>
        <dbReference type="EMBL" id="PXA03297.1"/>
    </source>
</evidence>
<dbReference type="EMBL" id="QHJQ01000010">
    <property type="protein sequence ID" value="PXA03297.1"/>
    <property type="molecule type" value="Genomic_DNA"/>
</dbReference>
<dbReference type="AlphaFoldDB" id="A0A317ZG25"/>
<comment type="caution">
    <text evidence="1">The sequence shown here is derived from an EMBL/GenBank/DDBJ whole genome shotgun (WGS) entry which is preliminary data.</text>
</comment>
<accession>A0A317ZG25</accession>
<sequence>MVCFGRGIAPPERDTIEQELNSPITCHLKNGQAIAGHPVTVTEEQIQIAAAEGAGEIIFTFNHDEVGRIEIPGESYKSLAIEWMESGKPEKALELMDLLYQQRKTLLHVMPTSESNFFVLYIQLILDSPDPARAIGASARLRPQLKNPAALRALDNAILESYQKLELYEEAIPLAENFVHNRTPYGKSALGHYVLGCQHLRHAEYERALEIALQPIVFSSLLPKDKLAHCYAVAICAAMELRERDYAATLFAEMQGRGFLWPQGDSTLKPYLNKIEEHLAENEAK</sequence>
<dbReference type="InParanoid" id="A0A317ZG25"/>
<proteinExistence type="predicted"/>
<keyword evidence="2" id="KW-1185">Reference proteome</keyword>
<dbReference type="Proteomes" id="UP000247099">
    <property type="component" value="Unassembled WGS sequence"/>
</dbReference>
<evidence type="ECO:0000313" key="2">
    <source>
        <dbReference type="Proteomes" id="UP000247099"/>
    </source>
</evidence>
<protein>
    <recommendedName>
        <fullName evidence="3">Tetratricopeptide repeat protein</fullName>
    </recommendedName>
</protein>
<reference evidence="1 2" key="1">
    <citation type="submission" date="2018-05" db="EMBL/GenBank/DDBJ databases">
        <title>Coraliomargarita sinensis sp. nov., isolated from a marine solar saltern.</title>
        <authorList>
            <person name="Zhou L.Y."/>
        </authorList>
    </citation>
    <scope>NUCLEOTIDE SEQUENCE [LARGE SCALE GENOMIC DNA]</scope>
    <source>
        <strain evidence="1 2">WN38</strain>
    </source>
</reference>